<accession>A0ABW6AIE4</accession>
<evidence type="ECO:0000256" key="1">
    <source>
        <dbReference type="ARBA" id="ARBA00022801"/>
    </source>
</evidence>
<dbReference type="InterPro" id="IPR029058">
    <property type="entry name" value="AB_hydrolase_fold"/>
</dbReference>
<evidence type="ECO:0000256" key="2">
    <source>
        <dbReference type="SAM" id="SignalP"/>
    </source>
</evidence>
<comment type="caution">
    <text evidence="4">The sequence shown here is derived from an EMBL/GenBank/DDBJ whole genome shotgun (WGS) entry which is preliminary data.</text>
</comment>
<evidence type="ECO:0000313" key="5">
    <source>
        <dbReference type="Proteomes" id="UP001597512"/>
    </source>
</evidence>
<dbReference type="PANTHER" id="PTHR48081:SF13">
    <property type="entry name" value="ALPHA_BETA HYDROLASE"/>
    <property type="match status" value="1"/>
</dbReference>
<dbReference type="SUPFAM" id="SSF53474">
    <property type="entry name" value="alpha/beta-Hydrolases"/>
    <property type="match status" value="1"/>
</dbReference>
<evidence type="ECO:0000259" key="3">
    <source>
        <dbReference type="Pfam" id="PF20434"/>
    </source>
</evidence>
<dbReference type="PANTHER" id="PTHR48081">
    <property type="entry name" value="AB HYDROLASE SUPERFAMILY PROTEIN C4A8.06C"/>
    <property type="match status" value="1"/>
</dbReference>
<organism evidence="4 5">
    <name type="scientific">Spirosoma flavum</name>
    <dbReference type="NCBI Taxonomy" id="2048557"/>
    <lineage>
        <taxon>Bacteria</taxon>
        <taxon>Pseudomonadati</taxon>
        <taxon>Bacteroidota</taxon>
        <taxon>Cytophagia</taxon>
        <taxon>Cytophagales</taxon>
        <taxon>Cytophagaceae</taxon>
        <taxon>Spirosoma</taxon>
    </lineage>
</organism>
<dbReference type="InterPro" id="IPR050300">
    <property type="entry name" value="GDXG_lipolytic_enzyme"/>
</dbReference>
<feature type="signal peptide" evidence="2">
    <location>
        <begin position="1"/>
        <end position="28"/>
    </location>
</feature>
<keyword evidence="1 4" id="KW-0378">Hydrolase</keyword>
<feature type="domain" description="BD-FAE-like" evidence="3">
    <location>
        <begin position="60"/>
        <end position="271"/>
    </location>
</feature>
<dbReference type="RefSeq" id="WP_381499736.1">
    <property type="nucleotide sequence ID" value="NZ_JBHUOM010000002.1"/>
</dbReference>
<dbReference type="EMBL" id="JBHUOM010000002">
    <property type="protein sequence ID" value="MFD2934237.1"/>
    <property type="molecule type" value="Genomic_DNA"/>
</dbReference>
<dbReference type="GO" id="GO:0016787">
    <property type="term" value="F:hydrolase activity"/>
    <property type="evidence" value="ECO:0007669"/>
    <property type="project" value="UniProtKB-KW"/>
</dbReference>
<dbReference type="Gene3D" id="3.40.50.1820">
    <property type="entry name" value="alpha/beta hydrolase"/>
    <property type="match status" value="1"/>
</dbReference>
<keyword evidence="5" id="KW-1185">Reference proteome</keyword>
<sequence>MHSFERRKSIASGLVWLLLLSASFGASAQNTNPVQAIFPPGTRMIQNVAYAGDTLKKHLLDIYLPAKSGPTTPLIVWVHGGAWMLNDKYADMSYMKNTIRSILDKGYALASIDYRYSTTAPFPAQIQDCNQALTFLYRNAEKYNYDKSRIALIGFSAGGHLASLLALSNNNTVPDFYVDRQPAPFRIKAVIDFYGPADLLAMMPQSGSLSDSISNPESRLLGATPLHRPDLAKRASPVTYVDKNDPPFLIIHGQKDESVPPAQSILLSSWLTLAHVKNKVIIVPDAPHYGVLFDSDVNRQAIFDWLATYLK</sequence>
<dbReference type="InterPro" id="IPR049492">
    <property type="entry name" value="BD-FAE-like_dom"/>
</dbReference>
<protein>
    <submittedName>
        <fullName evidence="4">Alpha/beta hydrolase fold domain-containing protein</fullName>
    </submittedName>
</protein>
<proteinExistence type="predicted"/>
<name>A0ABW6AIE4_9BACT</name>
<dbReference type="Pfam" id="PF20434">
    <property type="entry name" value="BD-FAE"/>
    <property type="match status" value="1"/>
</dbReference>
<feature type="chain" id="PRO_5046598231" evidence="2">
    <location>
        <begin position="29"/>
        <end position="311"/>
    </location>
</feature>
<reference evidence="5" key="1">
    <citation type="journal article" date="2019" name="Int. J. Syst. Evol. Microbiol.">
        <title>The Global Catalogue of Microorganisms (GCM) 10K type strain sequencing project: providing services to taxonomists for standard genome sequencing and annotation.</title>
        <authorList>
            <consortium name="The Broad Institute Genomics Platform"/>
            <consortium name="The Broad Institute Genome Sequencing Center for Infectious Disease"/>
            <person name="Wu L."/>
            <person name="Ma J."/>
        </authorList>
    </citation>
    <scope>NUCLEOTIDE SEQUENCE [LARGE SCALE GENOMIC DNA]</scope>
    <source>
        <strain evidence="5">KCTC 52490</strain>
    </source>
</reference>
<gene>
    <name evidence="4" type="ORF">ACFS25_10620</name>
</gene>
<keyword evidence="2" id="KW-0732">Signal</keyword>
<evidence type="ECO:0000313" key="4">
    <source>
        <dbReference type="EMBL" id="MFD2934237.1"/>
    </source>
</evidence>
<dbReference type="Proteomes" id="UP001597512">
    <property type="component" value="Unassembled WGS sequence"/>
</dbReference>